<keyword evidence="13" id="KW-1185">Reference proteome</keyword>
<proteinExistence type="predicted"/>
<dbReference type="KEGG" id="vfa:MM35RIKEN_18560"/>
<evidence type="ECO:0000256" key="3">
    <source>
        <dbReference type="ARBA" id="ARBA00022475"/>
    </source>
</evidence>
<keyword evidence="12" id="KW-0614">Plasmid</keyword>
<geneLocation type="plasmid" evidence="12 13">
    <name>pMM35_01</name>
</geneLocation>
<dbReference type="InterPro" id="IPR027417">
    <property type="entry name" value="P-loop_NTPase"/>
</dbReference>
<keyword evidence="2" id="KW-0813">Transport</keyword>
<comment type="subcellular location">
    <subcellularLocation>
        <location evidence="1">Cell membrane</location>
        <topology evidence="1">Multi-pass membrane protein</topology>
    </subcellularLocation>
</comment>
<evidence type="ECO:0000256" key="4">
    <source>
        <dbReference type="ARBA" id="ARBA00022692"/>
    </source>
</evidence>
<organism evidence="12 13">
    <name type="scientific">Vescimonas fastidiosa</name>
    <dbReference type="NCBI Taxonomy" id="2714353"/>
    <lineage>
        <taxon>Bacteria</taxon>
        <taxon>Bacillati</taxon>
        <taxon>Bacillota</taxon>
        <taxon>Clostridia</taxon>
        <taxon>Eubacteriales</taxon>
        <taxon>Oscillospiraceae</taxon>
        <taxon>Vescimonas</taxon>
    </lineage>
</organism>
<dbReference type="InterPro" id="IPR003439">
    <property type="entry name" value="ABC_transporter-like_ATP-bd"/>
</dbReference>
<dbReference type="SUPFAM" id="SSF90123">
    <property type="entry name" value="ABC transporter transmembrane region"/>
    <property type="match status" value="1"/>
</dbReference>
<evidence type="ECO:0000259" key="11">
    <source>
        <dbReference type="PROSITE" id="PS50929"/>
    </source>
</evidence>
<name>A0A810PVD0_9FIRM</name>
<dbReference type="CDD" id="cd18548">
    <property type="entry name" value="ABC_6TM_Tm287_like"/>
    <property type="match status" value="1"/>
</dbReference>
<evidence type="ECO:0000256" key="6">
    <source>
        <dbReference type="ARBA" id="ARBA00022840"/>
    </source>
</evidence>
<dbReference type="InterPro" id="IPR036640">
    <property type="entry name" value="ABC1_TM_sf"/>
</dbReference>
<dbReference type="Proteomes" id="UP000681343">
    <property type="component" value="Plasmid pMM35_01"/>
</dbReference>
<keyword evidence="8 9" id="KW-0472">Membrane</keyword>
<dbReference type="InterPro" id="IPR039421">
    <property type="entry name" value="Type_1_exporter"/>
</dbReference>
<feature type="transmembrane region" description="Helical" evidence="9">
    <location>
        <begin position="160"/>
        <end position="179"/>
    </location>
</feature>
<dbReference type="InterPro" id="IPR017871">
    <property type="entry name" value="ABC_transporter-like_CS"/>
</dbReference>
<dbReference type="Gene3D" id="1.20.1560.10">
    <property type="entry name" value="ABC transporter type 1, transmembrane domain"/>
    <property type="match status" value="1"/>
</dbReference>
<dbReference type="PROSITE" id="PS00211">
    <property type="entry name" value="ABC_TRANSPORTER_1"/>
    <property type="match status" value="1"/>
</dbReference>
<dbReference type="GO" id="GO:0005524">
    <property type="term" value="F:ATP binding"/>
    <property type="evidence" value="ECO:0007669"/>
    <property type="project" value="UniProtKB-KW"/>
</dbReference>
<dbReference type="PROSITE" id="PS50929">
    <property type="entry name" value="ABC_TM1F"/>
    <property type="match status" value="1"/>
</dbReference>
<sequence length="579" mass="63258">MKKKKLFDYTAGYRGLIILGILCSAGEAVLELLLPQVMSDIVDIGIQNGDREYILMAGLKMVLMALVALALGVGAAVLASKAGMGFGANLRAAEYRQVQRFSFANIEHFSTASLITRLTNDVSSLQMTLMMGMRMLVRAPVMLVTALVMALIISTRLSQVFLVVIPLLVLGVALVLGKVGPFFTSLQKATDDLNLVVQEDLNAIRVVKSFVREDVEKEKFAGRNEKLKSMAEKAFGFVVMFMPLIFLLMGGTIVAVLWIGGNYVYEGSLLSGDLIAFFTYVSEILMSLMMVSMVMMMLTRSIACGRRVMEVLNEEPQITDEKAREALAVEDGSIRFDHVYFRYNPNGQTWNLEDIDLDIPSGATVGILGGTGSAKTTLVSLIPRLYEATRGSVRVGGHDVREYSMKQLRDACAMVLQKNTLFSGTIKENLRWGDAGATEEEMRQACRIACAEEFIEKMPDGYDTYIEQGGTNVSGGQKQRLCIARAILRRPKVLILDDSTSAVDTATDAAIRQGLRSTLPGTTKVIIAQRISSVQDADIIVVLDDGKISGVGSHTELLKTNEIYREVYESQQGGGAIDG</sequence>
<evidence type="ECO:0000256" key="8">
    <source>
        <dbReference type="ARBA" id="ARBA00023136"/>
    </source>
</evidence>
<dbReference type="AlphaFoldDB" id="A0A810PVD0"/>
<protein>
    <submittedName>
        <fullName evidence="12">ABC transporter</fullName>
    </submittedName>
</protein>
<dbReference type="SUPFAM" id="SSF52540">
    <property type="entry name" value="P-loop containing nucleoside triphosphate hydrolases"/>
    <property type="match status" value="1"/>
</dbReference>
<dbReference type="RefSeq" id="WP_212821371.1">
    <property type="nucleotide sequence ID" value="NZ_AP023416.1"/>
</dbReference>
<evidence type="ECO:0000256" key="2">
    <source>
        <dbReference type="ARBA" id="ARBA00022448"/>
    </source>
</evidence>
<keyword evidence="4 9" id="KW-0812">Transmembrane</keyword>
<feature type="transmembrane region" description="Helical" evidence="9">
    <location>
        <begin position="234"/>
        <end position="259"/>
    </location>
</feature>
<gene>
    <name evidence="12" type="ORF">MM35RIKEN_18560</name>
</gene>
<feature type="transmembrane region" description="Helical" evidence="9">
    <location>
        <begin position="54"/>
        <end position="79"/>
    </location>
</feature>
<dbReference type="PANTHER" id="PTHR43394">
    <property type="entry name" value="ATP-DEPENDENT PERMEASE MDL1, MITOCHONDRIAL"/>
    <property type="match status" value="1"/>
</dbReference>
<accession>A0A810PVD0</accession>
<evidence type="ECO:0000313" key="13">
    <source>
        <dbReference type="Proteomes" id="UP000681343"/>
    </source>
</evidence>
<evidence type="ECO:0000256" key="7">
    <source>
        <dbReference type="ARBA" id="ARBA00022989"/>
    </source>
</evidence>
<keyword evidence="5" id="KW-0547">Nucleotide-binding</keyword>
<dbReference type="PROSITE" id="PS50893">
    <property type="entry name" value="ABC_TRANSPORTER_2"/>
    <property type="match status" value="1"/>
</dbReference>
<dbReference type="Pfam" id="PF00664">
    <property type="entry name" value="ABC_membrane"/>
    <property type="match status" value="1"/>
</dbReference>
<reference evidence="12" key="1">
    <citation type="submission" date="2020-09" db="EMBL/GenBank/DDBJ databases">
        <title>New species isolated from human feces.</title>
        <authorList>
            <person name="Kitahara M."/>
            <person name="Shigeno Y."/>
            <person name="Shime M."/>
            <person name="Matsumoto Y."/>
            <person name="Nakamura S."/>
            <person name="Motooka D."/>
            <person name="Fukuoka S."/>
            <person name="Nishikawa H."/>
            <person name="Benno Y."/>
        </authorList>
    </citation>
    <scope>NUCLEOTIDE SEQUENCE</scope>
    <source>
        <strain evidence="12">MM35</strain>
        <plasmid evidence="12">pMM35_01</plasmid>
    </source>
</reference>
<dbReference type="InterPro" id="IPR011527">
    <property type="entry name" value="ABC1_TM_dom"/>
</dbReference>
<dbReference type="Pfam" id="PF00005">
    <property type="entry name" value="ABC_tran"/>
    <property type="match status" value="1"/>
</dbReference>
<dbReference type="EMBL" id="AP023416">
    <property type="protein sequence ID" value="BCK79664.1"/>
    <property type="molecule type" value="Genomic_DNA"/>
</dbReference>
<feature type="domain" description="ABC transmembrane type-1" evidence="11">
    <location>
        <begin position="18"/>
        <end position="300"/>
    </location>
</feature>
<dbReference type="GO" id="GO:0005886">
    <property type="term" value="C:plasma membrane"/>
    <property type="evidence" value="ECO:0007669"/>
    <property type="project" value="UniProtKB-SubCell"/>
</dbReference>
<keyword evidence="3" id="KW-1003">Cell membrane</keyword>
<evidence type="ECO:0000256" key="5">
    <source>
        <dbReference type="ARBA" id="ARBA00022741"/>
    </source>
</evidence>
<dbReference type="SMART" id="SM00382">
    <property type="entry name" value="AAA"/>
    <property type="match status" value="1"/>
</dbReference>
<feature type="transmembrane region" description="Helical" evidence="9">
    <location>
        <begin position="12"/>
        <end position="34"/>
    </location>
</feature>
<dbReference type="FunFam" id="3.40.50.300:FF:000221">
    <property type="entry name" value="Multidrug ABC transporter ATP-binding protein"/>
    <property type="match status" value="1"/>
</dbReference>
<dbReference type="GO" id="GO:0016887">
    <property type="term" value="F:ATP hydrolysis activity"/>
    <property type="evidence" value="ECO:0007669"/>
    <property type="project" value="InterPro"/>
</dbReference>
<dbReference type="InterPro" id="IPR003593">
    <property type="entry name" value="AAA+_ATPase"/>
</dbReference>
<feature type="domain" description="ABC transporter" evidence="10">
    <location>
        <begin position="334"/>
        <end position="570"/>
    </location>
</feature>
<evidence type="ECO:0000259" key="10">
    <source>
        <dbReference type="PROSITE" id="PS50893"/>
    </source>
</evidence>
<evidence type="ECO:0000313" key="12">
    <source>
        <dbReference type="EMBL" id="BCK79664.1"/>
    </source>
</evidence>
<dbReference type="Gene3D" id="3.40.50.300">
    <property type="entry name" value="P-loop containing nucleotide triphosphate hydrolases"/>
    <property type="match status" value="1"/>
</dbReference>
<evidence type="ECO:0000256" key="1">
    <source>
        <dbReference type="ARBA" id="ARBA00004651"/>
    </source>
</evidence>
<keyword evidence="7 9" id="KW-1133">Transmembrane helix</keyword>
<dbReference type="GO" id="GO:0015421">
    <property type="term" value="F:ABC-type oligopeptide transporter activity"/>
    <property type="evidence" value="ECO:0007669"/>
    <property type="project" value="TreeGrafter"/>
</dbReference>
<feature type="transmembrane region" description="Helical" evidence="9">
    <location>
        <begin position="274"/>
        <end position="299"/>
    </location>
</feature>
<feature type="transmembrane region" description="Helical" evidence="9">
    <location>
        <begin position="135"/>
        <end position="154"/>
    </location>
</feature>
<evidence type="ECO:0000256" key="9">
    <source>
        <dbReference type="SAM" id="Phobius"/>
    </source>
</evidence>
<keyword evidence="6" id="KW-0067">ATP-binding</keyword>
<dbReference type="PANTHER" id="PTHR43394:SF1">
    <property type="entry name" value="ATP-BINDING CASSETTE SUB-FAMILY B MEMBER 10, MITOCHONDRIAL"/>
    <property type="match status" value="1"/>
</dbReference>